<dbReference type="HOGENOM" id="CLU_996919_0_0_10"/>
<dbReference type="KEGG" id="srd:SD10_01945"/>
<keyword evidence="3" id="KW-1185">Reference proteome</keyword>
<dbReference type="Proteomes" id="UP000033054">
    <property type="component" value="Chromosome"/>
</dbReference>
<feature type="transmembrane region" description="Helical" evidence="1">
    <location>
        <begin position="7"/>
        <end position="26"/>
    </location>
</feature>
<feature type="transmembrane region" description="Helical" evidence="1">
    <location>
        <begin position="113"/>
        <end position="132"/>
    </location>
</feature>
<dbReference type="RefSeq" id="WP_046375444.1">
    <property type="nucleotide sequence ID" value="NZ_CP010429.1"/>
</dbReference>
<evidence type="ECO:0000256" key="1">
    <source>
        <dbReference type="SAM" id="Phobius"/>
    </source>
</evidence>
<accession>A0A0E3ZT47</accession>
<evidence type="ECO:0000313" key="3">
    <source>
        <dbReference type="Proteomes" id="UP000033054"/>
    </source>
</evidence>
<feature type="transmembrane region" description="Helical" evidence="1">
    <location>
        <begin position="78"/>
        <end position="101"/>
    </location>
</feature>
<keyword evidence="1" id="KW-0472">Membrane</keyword>
<evidence type="ECO:0008006" key="4">
    <source>
        <dbReference type="Google" id="ProtNLM"/>
    </source>
</evidence>
<reference evidence="2 3" key="1">
    <citation type="journal article" date="2014" name="Curr. Microbiol.">
        <title>Spirosoma radiotolerans sp. nov., a gamma-radiation-resistant bacterium isolated from gamma ray-irradiated soil.</title>
        <authorList>
            <person name="Lee J.J."/>
            <person name="Srinivasan S."/>
            <person name="Lim S."/>
            <person name="Joe M."/>
            <person name="Im S."/>
            <person name="Bae S.I."/>
            <person name="Park K.R."/>
            <person name="Han J.H."/>
            <person name="Park S.H."/>
            <person name="Joo B.M."/>
            <person name="Park S.J."/>
            <person name="Kim M.K."/>
        </authorList>
    </citation>
    <scope>NUCLEOTIDE SEQUENCE [LARGE SCALE GENOMIC DNA]</scope>
    <source>
        <strain evidence="2 3">DG5A</strain>
    </source>
</reference>
<gene>
    <name evidence="2" type="ORF">SD10_01945</name>
</gene>
<feature type="transmembrane region" description="Helical" evidence="1">
    <location>
        <begin position="153"/>
        <end position="172"/>
    </location>
</feature>
<keyword evidence="1" id="KW-1133">Transmembrane helix</keyword>
<dbReference type="AlphaFoldDB" id="A0A0E3ZT47"/>
<organism evidence="2 3">
    <name type="scientific">Spirosoma radiotolerans</name>
    <dbReference type="NCBI Taxonomy" id="1379870"/>
    <lineage>
        <taxon>Bacteria</taxon>
        <taxon>Pseudomonadati</taxon>
        <taxon>Bacteroidota</taxon>
        <taxon>Cytophagia</taxon>
        <taxon>Cytophagales</taxon>
        <taxon>Cytophagaceae</taxon>
        <taxon>Spirosoma</taxon>
    </lineage>
</organism>
<dbReference type="EMBL" id="CP010429">
    <property type="protein sequence ID" value="AKD53850.1"/>
    <property type="molecule type" value="Genomic_DNA"/>
</dbReference>
<dbReference type="PATRIC" id="fig|1379870.5.peg.430"/>
<evidence type="ECO:0000313" key="2">
    <source>
        <dbReference type="EMBL" id="AKD53850.1"/>
    </source>
</evidence>
<sequence>MSDIRSVGRLFYSLGIIAYGIQQIIIKDFRPQILPGFPAWVHEWSVFAILSGIFMIGAGFLTTGLLKVRAVIRKKIFLYLGFYFLVLLLVSHLPYLLFVYPHKLSHLGSWGDALKGLAFSGGAFIMAGSWTNEDFSFTSSNDVNAPLEKLIPLGRLFYCTTIILFGCNHFVYDISAMVPKWFGPLTFWSYFGGAALIGAGAAILLQIWLKPVSLLLATMLFLWFIMLHIPNAIANPYAGRGNAVVSAFDALLFCGTALVLSQSKKQKSHLMSEKAMV</sequence>
<dbReference type="STRING" id="1379870.SD10_01945"/>
<keyword evidence="1" id="KW-0812">Transmembrane</keyword>
<feature type="transmembrane region" description="Helical" evidence="1">
    <location>
        <begin position="187"/>
        <end position="205"/>
    </location>
</feature>
<feature type="transmembrane region" description="Helical" evidence="1">
    <location>
        <begin position="46"/>
        <end position="66"/>
    </location>
</feature>
<dbReference type="OrthoDB" id="1122300at2"/>
<feature type="transmembrane region" description="Helical" evidence="1">
    <location>
        <begin position="212"/>
        <end position="229"/>
    </location>
</feature>
<feature type="transmembrane region" description="Helical" evidence="1">
    <location>
        <begin position="241"/>
        <end position="261"/>
    </location>
</feature>
<proteinExistence type="predicted"/>
<protein>
    <recommendedName>
        <fullName evidence="4">DoxX family protein</fullName>
    </recommendedName>
</protein>
<name>A0A0E3ZT47_9BACT</name>